<evidence type="ECO:0000259" key="1">
    <source>
        <dbReference type="Pfam" id="PF09012"/>
    </source>
</evidence>
<dbReference type="Pfam" id="PF09012">
    <property type="entry name" value="FeoC"/>
    <property type="match status" value="1"/>
</dbReference>
<feature type="domain" description="Transcriptional regulator HTH-type FeoC" evidence="1">
    <location>
        <begin position="3"/>
        <end position="65"/>
    </location>
</feature>
<dbReference type="Proteomes" id="UP000321717">
    <property type="component" value="Unassembled WGS sequence"/>
</dbReference>
<dbReference type="EMBL" id="BJZP01000005">
    <property type="protein sequence ID" value="GEO84401.1"/>
    <property type="molecule type" value="Genomic_DNA"/>
</dbReference>
<keyword evidence="3" id="KW-1185">Reference proteome</keyword>
<accession>A0A512HG43</accession>
<evidence type="ECO:0000313" key="2">
    <source>
        <dbReference type="EMBL" id="GEO84401.1"/>
    </source>
</evidence>
<reference evidence="2 3" key="1">
    <citation type="submission" date="2019-07" db="EMBL/GenBank/DDBJ databases">
        <title>Whole genome shotgun sequence of Rhizobium naphthalenivorans NBRC 107585.</title>
        <authorList>
            <person name="Hosoyama A."/>
            <person name="Uohara A."/>
            <person name="Ohji S."/>
            <person name="Ichikawa N."/>
        </authorList>
    </citation>
    <scope>NUCLEOTIDE SEQUENCE [LARGE SCALE GENOMIC DNA]</scope>
    <source>
        <strain evidence="2 3">NBRC 107585</strain>
    </source>
</reference>
<dbReference type="RefSeq" id="WP_147179191.1">
    <property type="nucleotide sequence ID" value="NZ_BJZP01000005.1"/>
</dbReference>
<dbReference type="InterPro" id="IPR015102">
    <property type="entry name" value="Tscrpt_reg_HTH_FeoC"/>
</dbReference>
<dbReference type="AlphaFoldDB" id="A0A512HG43"/>
<comment type="caution">
    <text evidence="2">The sequence shown here is derived from an EMBL/GenBank/DDBJ whole genome shotgun (WGS) entry which is preliminary data.</text>
</comment>
<dbReference type="Gene3D" id="1.10.10.10">
    <property type="entry name" value="Winged helix-like DNA-binding domain superfamily/Winged helix DNA-binding domain"/>
    <property type="match status" value="1"/>
</dbReference>
<dbReference type="InterPro" id="IPR036390">
    <property type="entry name" value="WH_DNA-bd_sf"/>
</dbReference>
<organism evidence="2 3">
    <name type="scientific">Ciceribacter naphthalenivorans</name>
    <dbReference type="NCBI Taxonomy" id="1118451"/>
    <lineage>
        <taxon>Bacteria</taxon>
        <taxon>Pseudomonadati</taxon>
        <taxon>Pseudomonadota</taxon>
        <taxon>Alphaproteobacteria</taxon>
        <taxon>Hyphomicrobiales</taxon>
        <taxon>Rhizobiaceae</taxon>
        <taxon>Ciceribacter</taxon>
    </lineage>
</organism>
<gene>
    <name evidence="2" type="ORF">RNA01_13330</name>
</gene>
<dbReference type="InterPro" id="IPR036388">
    <property type="entry name" value="WH-like_DNA-bd_sf"/>
</dbReference>
<name>A0A512HG43_9HYPH</name>
<proteinExistence type="predicted"/>
<evidence type="ECO:0000313" key="3">
    <source>
        <dbReference type="Proteomes" id="UP000321717"/>
    </source>
</evidence>
<protein>
    <recommendedName>
        <fullName evidence="1">Transcriptional regulator HTH-type FeoC domain-containing protein</fullName>
    </recommendedName>
</protein>
<sequence>MASLIQLRDILRQQKRASLQSLSLQSESDISAVEAMLSVWEQKGRVRRTAPAAGACGGCGGCQKGCSSAQVMFEWVGD</sequence>
<dbReference type="SUPFAM" id="SSF46785">
    <property type="entry name" value="Winged helix' DNA-binding domain"/>
    <property type="match status" value="1"/>
</dbReference>